<keyword evidence="3 9" id="KW-1133">Transmembrane helix</keyword>
<feature type="transmembrane region" description="Helical" evidence="9">
    <location>
        <begin position="96"/>
        <end position="119"/>
    </location>
</feature>
<comment type="caution">
    <text evidence="11">The sequence shown here is derived from an EMBL/GenBank/DDBJ whole genome shotgun (WGS) entry which is preliminary data.</text>
</comment>
<feature type="transmembrane region" description="Helical" evidence="9">
    <location>
        <begin position="20"/>
        <end position="45"/>
    </location>
</feature>
<dbReference type="SMART" id="SM01381">
    <property type="entry name" value="7TM_GPCR_Srsx"/>
    <property type="match status" value="1"/>
</dbReference>
<evidence type="ECO:0000256" key="3">
    <source>
        <dbReference type="ARBA" id="ARBA00022989"/>
    </source>
</evidence>
<dbReference type="CDD" id="cd00637">
    <property type="entry name" value="7tm_classA_rhodopsin-like"/>
    <property type="match status" value="1"/>
</dbReference>
<comment type="subcellular location">
    <subcellularLocation>
        <location evidence="1">Membrane</location>
        <topology evidence="1">Multi-pass membrane protein</topology>
    </subcellularLocation>
</comment>
<dbReference type="InterPro" id="IPR000276">
    <property type="entry name" value="GPCR_Rhodpsn"/>
</dbReference>
<reference evidence="11 12" key="1">
    <citation type="submission" date="2022-05" db="EMBL/GenBank/DDBJ databases">
        <authorList>
            <consortium name="Genoscope - CEA"/>
            <person name="William W."/>
        </authorList>
    </citation>
    <scope>NUCLEOTIDE SEQUENCE [LARGE SCALE GENOMIC DNA]</scope>
</reference>
<keyword evidence="2 8" id="KW-0812">Transmembrane</keyword>
<protein>
    <recommendedName>
        <fullName evidence="10">G-protein coupled receptors family 1 profile domain-containing protein</fullName>
    </recommendedName>
</protein>
<keyword evidence="12" id="KW-1185">Reference proteome</keyword>
<keyword evidence="6 8" id="KW-0675">Receptor</keyword>
<evidence type="ECO:0000256" key="5">
    <source>
        <dbReference type="ARBA" id="ARBA00023136"/>
    </source>
</evidence>
<dbReference type="Proteomes" id="UP001159427">
    <property type="component" value="Unassembled WGS sequence"/>
</dbReference>
<evidence type="ECO:0000256" key="1">
    <source>
        <dbReference type="ARBA" id="ARBA00004141"/>
    </source>
</evidence>
<comment type="similarity">
    <text evidence="8">Belongs to the G-protein coupled receptor 1 family.</text>
</comment>
<feature type="transmembrane region" description="Helical" evidence="9">
    <location>
        <begin position="190"/>
        <end position="212"/>
    </location>
</feature>
<dbReference type="PANTHER" id="PTHR45695">
    <property type="entry name" value="LEUCOKININ RECEPTOR-RELATED"/>
    <property type="match status" value="1"/>
</dbReference>
<evidence type="ECO:0000256" key="8">
    <source>
        <dbReference type="RuleBase" id="RU000688"/>
    </source>
</evidence>
<evidence type="ECO:0000256" key="6">
    <source>
        <dbReference type="ARBA" id="ARBA00023170"/>
    </source>
</evidence>
<evidence type="ECO:0000256" key="2">
    <source>
        <dbReference type="ARBA" id="ARBA00022692"/>
    </source>
</evidence>
<sequence>MNGSNINASLGDGQVSSEDIVFSALYSIIVFFGVLGNTVVIIIVAKTPSMHTTANYLLTNLAVADMLTLLFCPGMYDFAINSFRINSTLGDIVCKLFAGNAIVCITFDASVLTLCVIALERYVAIVKPFKSARWTIASRNAASVIVFIWLASFILSFPDSLWTKYNAAHTADMYPCIRPWTLNHEPAVKAYIIGHCLLMIVLPSILISFCYFSILRELRWNLADPVLDETDKNNTKKLLKPLFSIAVAFCFLCLPFAGFFFYVCALEPMHVEQNYATLFLTHRIVRVLIFFNSFVNPLLYAAQSSNYRKSLKRIFCKRNANICSKEIKVGKRLGNMEEQV</sequence>
<evidence type="ECO:0000313" key="11">
    <source>
        <dbReference type="EMBL" id="CAH3025714.1"/>
    </source>
</evidence>
<proteinExistence type="inferred from homology"/>
<gene>
    <name evidence="11" type="ORF">PEVE_00026961</name>
</gene>
<dbReference type="SUPFAM" id="SSF81321">
    <property type="entry name" value="Family A G protein-coupled receptor-like"/>
    <property type="match status" value="1"/>
</dbReference>
<accession>A0ABN8MF15</accession>
<keyword evidence="5 9" id="KW-0472">Membrane</keyword>
<dbReference type="EMBL" id="CALNXI010000368">
    <property type="protein sequence ID" value="CAH3025714.1"/>
    <property type="molecule type" value="Genomic_DNA"/>
</dbReference>
<dbReference type="PRINTS" id="PR00237">
    <property type="entry name" value="GPCRRHODOPSN"/>
</dbReference>
<dbReference type="PANTHER" id="PTHR45695:SF9">
    <property type="entry name" value="LEUCOKININ RECEPTOR"/>
    <property type="match status" value="1"/>
</dbReference>
<evidence type="ECO:0000313" key="12">
    <source>
        <dbReference type="Proteomes" id="UP001159427"/>
    </source>
</evidence>
<evidence type="ECO:0000256" key="7">
    <source>
        <dbReference type="ARBA" id="ARBA00023224"/>
    </source>
</evidence>
<name>A0ABN8MF15_9CNID</name>
<evidence type="ECO:0000256" key="4">
    <source>
        <dbReference type="ARBA" id="ARBA00023040"/>
    </source>
</evidence>
<dbReference type="PROSITE" id="PS50262">
    <property type="entry name" value="G_PROTEIN_RECEP_F1_2"/>
    <property type="match status" value="1"/>
</dbReference>
<dbReference type="PROSITE" id="PS00237">
    <property type="entry name" value="G_PROTEIN_RECEP_F1_1"/>
    <property type="match status" value="1"/>
</dbReference>
<feature type="transmembrane region" description="Helical" evidence="9">
    <location>
        <begin position="140"/>
        <end position="157"/>
    </location>
</feature>
<feature type="transmembrane region" description="Helical" evidence="9">
    <location>
        <begin position="283"/>
        <end position="302"/>
    </location>
</feature>
<dbReference type="Gene3D" id="1.20.1070.10">
    <property type="entry name" value="Rhodopsin 7-helix transmembrane proteins"/>
    <property type="match status" value="1"/>
</dbReference>
<feature type="transmembrane region" description="Helical" evidence="9">
    <location>
        <begin position="57"/>
        <end position="76"/>
    </location>
</feature>
<feature type="domain" description="G-protein coupled receptors family 1 profile" evidence="10">
    <location>
        <begin position="36"/>
        <end position="300"/>
    </location>
</feature>
<keyword evidence="7 8" id="KW-0807">Transducer</keyword>
<keyword evidence="4 8" id="KW-0297">G-protein coupled receptor</keyword>
<dbReference type="Pfam" id="PF00001">
    <property type="entry name" value="7tm_1"/>
    <property type="match status" value="1"/>
</dbReference>
<evidence type="ECO:0000259" key="10">
    <source>
        <dbReference type="PROSITE" id="PS50262"/>
    </source>
</evidence>
<organism evidence="11 12">
    <name type="scientific">Porites evermanni</name>
    <dbReference type="NCBI Taxonomy" id="104178"/>
    <lineage>
        <taxon>Eukaryota</taxon>
        <taxon>Metazoa</taxon>
        <taxon>Cnidaria</taxon>
        <taxon>Anthozoa</taxon>
        <taxon>Hexacorallia</taxon>
        <taxon>Scleractinia</taxon>
        <taxon>Fungiina</taxon>
        <taxon>Poritidae</taxon>
        <taxon>Porites</taxon>
    </lineage>
</organism>
<evidence type="ECO:0000256" key="9">
    <source>
        <dbReference type="SAM" id="Phobius"/>
    </source>
</evidence>
<feature type="transmembrane region" description="Helical" evidence="9">
    <location>
        <begin position="242"/>
        <end position="263"/>
    </location>
</feature>
<dbReference type="InterPro" id="IPR017452">
    <property type="entry name" value="GPCR_Rhodpsn_7TM"/>
</dbReference>